<evidence type="ECO:0000256" key="1">
    <source>
        <dbReference type="SAM" id="Phobius"/>
    </source>
</evidence>
<dbReference type="GO" id="GO:0080120">
    <property type="term" value="P:CAAX-box protein maturation"/>
    <property type="evidence" value="ECO:0007669"/>
    <property type="project" value="UniProtKB-ARBA"/>
</dbReference>
<dbReference type="EMBL" id="QWEG01000001">
    <property type="protein sequence ID" value="RHW43616.1"/>
    <property type="molecule type" value="Genomic_DNA"/>
</dbReference>
<reference evidence="3 4" key="1">
    <citation type="journal article" date="2017" name="Int. J. Syst. Evol. Microbiol.">
        <title>Bacillus notoginsengisoli sp. nov., a novel bacterium isolated from the rhizosphere of Panax notoginseng.</title>
        <authorList>
            <person name="Zhang M.Y."/>
            <person name="Cheng J."/>
            <person name="Cai Y."/>
            <person name="Zhang T.Y."/>
            <person name="Wu Y.Y."/>
            <person name="Manikprabhu D."/>
            <person name="Li W.J."/>
            <person name="Zhang Y.X."/>
        </authorList>
    </citation>
    <scope>NUCLEOTIDE SEQUENCE [LARGE SCALE GENOMIC DNA]</scope>
    <source>
        <strain evidence="3 4">JCM 30743</strain>
    </source>
</reference>
<dbReference type="InterPro" id="IPR003675">
    <property type="entry name" value="Rce1/LyrA-like_dom"/>
</dbReference>
<sequence>MEWSYKELGLLLLLTLVIVPVGIEFLLHDFLLQIFQDRLYSGTATGFVMAVVFTLSVYSIAIKPKQLRWDAVGLRSFSGTYWKWMVVWTVVLIVASLLIVLLMEIFQIGIDNMKTESLKANLNWFTFSVGFISAAIISPLYEEIFYRGFLYKWFRMKWGVSTGLIISSIIFTIVHIPTYNTLPVNFISGIIFAWTYEKTGSVLPAMIIHGTFNGIAVILAAFA</sequence>
<dbReference type="AlphaFoldDB" id="A0A417Z0X4"/>
<name>A0A417Z0X4_9BACI</name>
<keyword evidence="3" id="KW-0482">Metalloprotease</keyword>
<dbReference type="GO" id="GO:0008237">
    <property type="term" value="F:metallopeptidase activity"/>
    <property type="evidence" value="ECO:0007669"/>
    <property type="project" value="UniProtKB-KW"/>
</dbReference>
<evidence type="ECO:0000259" key="2">
    <source>
        <dbReference type="Pfam" id="PF02517"/>
    </source>
</evidence>
<feature type="transmembrane region" description="Helical" evidence="1">
    <location>
        <begin position="81"/>
        <end position="102"/>
    </location>
</feature>
<gene>
    <name evidence="3" type="ORF">D1B31_02350</name>
</gene>
<evidence type="ECO:0000313" key="3">
    <source>
        <dbReference type="EMBL" id="RHW43616.1"/>
    </source>
</evidence>
<comment type="caution">
    <text evidence="3">The sequence shown here is derived from an EMBL/GenBank/DDBJ whole genome shotgun (WGS) entry which is preliminary data.</text>
</comment>
<feature type="domain" description="CAAX prenyl protease 2/Lysostaphin resistance protein A-like" evidence="2">
    <location>
        <begin position="128"/>
        <end position="214"/>
    </location>
</feature>
<dbReference type="PANTHER" id="PTHR36435">
    <property type="entry name" value="SLR1288 PROTEIN"/>
    <property type="match status" value="1"/>
</dbReference>
<dbReference type="GO" id="GO:0006508">
    <property type="term" value="P:proteolysis"/>
    <property type="evidence" value="ECO:0007669"/>
    <property type="project" value="UniProtKB-KW"/>
</dbReference>
<accession>A0A417Z0X4</accession>
<organism evidence="3 4">
    <name type="scientific">Neobacillus notoginsengisoli</name>
    <dbReference type="NCBI Taxonomy" id="1578198"/>
    <lineage>
        <taxon>Bacteria</taxon>
        <taxon>Bacillati</taxon>
        <taxon>Bacillota</taxon>
        <taxon>Bacilli</taxon>
        <taxon>Bacillales</taxon>
        <taxon>Bacillaceae</taxon>
        <taxon>Neobacillus</taxon>
    </lineage>
</organism>
<dbReference type="Proteomes" id="UP000284416">
    <property type="component" value="Unassembled WGS sequence"/>
</dbReference>
<keyword evidence="3" id="KW-0645">Protease</keyword>
<feature type="transmembrane region" description="Helical" evidence="1">
    <location>
        <begin position="7"/>
        <end position="27"/>
    </location>
</feature>
<feature type="transmembrane region" description="Helical" evidence="1">
    <location>
        <begin position="39"/>
        <end position="61"/>
    </location>
</feature>
<keyword evidence="3" id="KW-0378">Hydrolase</keyword>
<proteinExistence type="predicted"/>
<dbReference type="PANTHER" id="PTHR36435:SF1">
    <property type="entry name" value="CAAX AMINO TERMINAL PROTEASE FAMILY PROTEIN"/>
    <property type="match status" value="1"/>
</dbReference>
<dbReference type="GO" id="GO:0004175">
    <property type="term" value="F:endopeptidase activity"/>
    <property type="evidence" value="ECO:0007669"/>
    <property type="project" value="UniProtKB-ARBA"/>
</dbReference>
<keyword evidence="1" id="KW-0472">Membrane</keyword>
<protein>
    <submittedName>
        <fullName evidence="3">CPBP family intramembrane metalloprotease</fullName>
    </submittedName>
</protein>
<feature type="transmembrane region" description="Helical" evidence="1">
    <location>
        <begin position="162"/>
        <end position="182"/>
    </location>
</feature>
<dbReference type="Pfam" id="PF02517">
    <property type="entry name" value="Rce1-like"/>
    <property type="match status" value="1"/>
</dbReference>
<keyword evidence="1" id="KW-1133">Transmembrane helix</keyword>
<keyword evidence="1" id="KW-0812">Transmembrane</keyword>
<feature type="transmembrane region" description="Helical" evidence="1">
    <location>
        <begin position="202"/>
        <end position="222"/>
    </location>
</feature>
<feature type="transmembrane region" description="Helical" evidence="1">
    <location>
        <begin position="122"/>
        <end position="141"/>
    </location>
</feature>
<dbReference type="OrthoDB" id="9782250at2"/>
<evidence type="ECO:0000313" key="4">
    <source>
        <dbReference type="Proteomes" id="UP000284416"/>
    </source>
</evidence>
<keyword evidence="4" id="KW-1185">Reference proteome</keyword>
<dbReference type="InterPro" id="IPR052710">
    <property type="entry name" value="CAAX_protease"/>
</dbReference>